<protein>
    <submittedName>
        <fullName evidence="1">T9SS type A sorting domain-containing protein</fullName>
    </submittedName>
</protein>
<sequence>MLVQETAVLSGSFSFSLSAAPVAGAYMLECRASAPALTFSQAPIFYVQKPVSLSLAPVSKAIYKNYYNQLILSSTAGGTFSYKMATPSGVQTNSVTMPFGGTTNKILVPITESGSYSLVDASSRCGPGHVSGVASVTILPQSEAIIFPRMPNTLDGAYCTGQSYLVSMQTVGSFRSDNVFTAYIADSVGRVFRSLPIAPNKEFSSDGLYIFLPNDLPDGDRFVFRVGSSNPAHMSASLVDPRSSESVNFMVRHVPTATLTGTLAIFKGDSARVSVALTGTPPWRVTYPGQVGPLSYGIDQSPYVLAVKPDTTIRFQLTSVYNLQCGRGTVSGTTQIIVSVLLSTEPALPLTVRVFPNPTSAGLQIEGDWPTGSPVAFVLTTATGRQVHESVNTPAGGRLSHRIDLSGQPTGVYILTAEADGRRSQFKVLKQ</sequence>
<dbReference type="Proteomes" id="UP000664034">
    <property type="component" value="Unassembled WGS sequence"/>
</dbReference>
<dbReference type="AlphaFoldDB" id="A0A939GBE2"/>
<gene>
    <name evidence="1" type="ORF">J2I47_01770</name>
</gene>
<dbReference type="InterPro" id="IPR026444">
    <property type="entry name" value="Secre_tail"/>
</dbReference>
<dbReference type="RefSeq" id="WP_207362827.1">
    <property type="nucleotide sequence ID" value="NZ_JAFMYV010000001.1"/>
</dbReference>
<comment type="caution">
    <text evidence="1">The sequence shown here is derived from an EMBL/GenBank/DDBJ whole genome shotgun (WGS) entry which is preliminary data.</text>
</comment>
<evidence type="ECO:0000313" key="2">
    <source>
        <dbReference type="Proteomes" id="UP000664034"/>
    </source>
</evidence>
<name>A0A939GBE2_9BACT</name>
<dbReference type="NCBIfam" id="TIGR04183">
    <property type="entry name" value="Por_Secre_tail"/>
    <property type="match status" value="1"/>
</dbReference>
<organism evidence="1 2">
    <name type="scientific">Fibrella rubiginis</name>
    <dbReference type="NCBI Taxonomy" id="2817060"/>
    <lineage>
        <taxon>Bacteria</taxon>
        <taxon>Pseudomonadati</taxon>
        <taxon>Bacteroidota</taxon>
        <taxon>Cytophagia</taxon>
        <taxon>Cytophagales</taxon>
        <taxon>Spirosomataceae</taxon>
        <taxon>Fibrella</taxon>
    </lineage>
</organism>
<evidence type="ECO:0000313" key="1">
    <source>
        <dbReference type="EMBL" id="MBO0935266.1"/>
    </source>
</evidence>
<reference evidence="1" key="1">
    <citation type="submission" date="2021-03" db="EMBL/GenBank/DDBJ databases">
        <title>Fibrella sp. HMF5335 genome sequencing and assembly.</title>
        <authorList>
            <person name="Kang H."/>
            <person name="Kim H."/>
            <person name="Bae S."/>
            <person name="Joh K."/>
        </authorList>
    </citation>
    <scope>NUCLEOTIDE SEQUENCE</scope>
    <source>
        <strain evidence="1">HMF5335</strain>
    </source>
</reference>
<accession>A0A939GBE2</accession>
<keyword evidence="2" id="KW-1185">Reference proteome</keyword>
<proteinExistence type="predicted"/>
<dbReference type="EMBL" id="JAFMYV010000001">
    <property type="protein sequence ID" value="MBO0935266.1"/>
    <property type="molecule type" value="Genomic_DNA"/>
</dbReference>